<sequence length="164" mass="18920">MPKNAVVAEIGVDKGDFSEKILEICAPKKLFLVDAWHTERYHDGLFESVTTRFAKELEQNVLEIKRGLSVDMASQFEENSLDWIYIDTDHSYETTIRELCAYSPKIKPGGIITGHDYTMGNFVKWYRYGVIEAVHQFCVAFEWELIFITADVTENQSFAIRKIP</sequence>
<protein>
    <recommendedName>
        <fullName evidence="3">Class I SAM-dependent methyltransferase</fullName>
    </recommendedName>
</protein>
<evidence type="ECO:0000313" key="2">
    <source>
        <dbReference type="Proteomes" id="UP000351155"/>
    </source>
</evidence>
<gene>
    <name evidence="1" type="ORF">NCTC12126_02609</name>
</gene>
<dbReference type="Proteomes" id="UP000351155">
    <property type="component" value="Unassembled WGS sequence"/>
</dbReference>
<reference evidence="1 2" key="1">
    <citation type="submission" date="2019-03" db="EMBL/GenBank/DDBJ databases">
        <authorList>
            <consortium name="Pathogen Informatics"/>
        </authorList>
    </citation>
    <scope>NUCLEOTIDE SEQUENCE [LARGE SCALE GENOMIC DNA]</scope>
    <source>
        <strain evidence="1 2">NCTC12126</strain>
    </source>
</reference>
<name>A0A484XRZ7_9ENTR</name>
<dbReference type="Gene3D" id="3.40.50.150">
    <property type="entry name" value="Vaccinia Virus protein VP39"/>
    <property type="match status" value="1"/>
</dbReference>
<dbReference type="AlphaFoldDB" id="A0A484XRZ7"/>
<dbReference type="EMBL" id="CAADIW010000022">
    <property type="protein sequence ID" value="VFS27050.1"/>
    <property type="molecule type" value="Genomic_DNA"/>
</dbReference>
<accession>A0A484XRZ7</accession>
<organism evidence="1 2">
    <name type="scientific">Enterobacter cancerogenus</name>
    <dbReference type="NCBI Taxonomy" id="69218"/>
    <lineage>
        <taxon>Bacteria</taxon>
        <taxon>Pseudomonadati</taxon>
        <taxon>Pseudomonadota</taxon>
        <taxon>Gammaproteobacteria</taxon>
        <taxon>Enterobacterales</taxon>
        <taxon>Enterobacteriaceae</taxon>
        <taxon>Enterobacter</taxon>
        <taxon>Enterobacter cloacae complex</taxon>
    </lineage>
</organism>
<evidence type="ECO:0008006" key="3">
    <source>
        <dbReference type="Google" id="ProtNLM"/>
    </source>
</evidence>
<dbReference type="InterPro" id="IPR029063">
    <property type="entry name" value="SAM-dependent_MTases_sf"/>
</dbReference>
<dbReference type="SUPFAM" id="SSF53335">
    <property type="entry name" value="S-adenosyl-L-methionine-dependent methyltransferases"/>
    <property type="match status" value="1"/>
</dbReference>
<evidence type="ECO:0000313" key="1">
    <source>
        <dbReference type="EMBL" id="VFS27050.1"/>
    </source>
</evidence>
<dbReference type="Pfam" id="PF13578">
    <property type="entry name" value="Methyltransf_24"/>
    <property type="match status" value="1"/>
</dbReference>
<proteinExistence type="predicted"/>